<dbReference type="PANTHER" id="PTHR31044">
    <property type="entry name" value="BETA-1,3 GLUCANASE"/>
    <property type="match status" value="1"/>
</dbReference>
<keyword evidence="1" id="KW-0732">Signal</keyword>
<accession>A0A103XD56</accession>
<dbReference type="Pfam" id="PF07983">
    <property type="entry name" value="X8"/>
    <property type="match status" value="1"/>
</dbReference>
<dbReference type="Proteomes" id="UP000243975">
    <property type="component" value="Unassembled WGS sequence"/>
</dbReference>
<dbReference type="Gene3D" id="1.20.58.1040">
    <property type="match status" value="1"/>
</dbReference>
<dbReference type="InterPro" id="IPR044788">
    <property type="entry name" value="X8_dom_prot"/>
</dbReference>
<keyword evidence="2" id="KW-1133">Transmembrane helix</keyword>
<feature type="domain" description="X8" evidence="3">
    <location>
        <begin position="1"/>
        <end position="84"/>
    </location>
</feature>
<dbReference type="STRING" id="59895.A0A103XD56"/>
<keyword evidence="2" id="KW-0472">Membrane</keyword>
<comment type="caution">
    <text evidence="4">The sequence shown here is derived from an EMBL/GenBank/DDBJ whole genome shotgun (WGS) entry which is preliminary data.</text>
</comment>
<dbReference type="InterPro" id="IPR012946">
    <property type="entry name" value="X8"/>
</dbReference>
<reference evidence="4 5" key="1">
    <citation type="journal article" date="2016" name="Sci. Rep.">
        <title>The genome sequence of the outbreeding globe artichoke constructed de novo incorporating a phase-aware low-pass sequencing strategy of F1 progeny.</title>
        <authorList>
            <person name="Scaglione D."/>
            <person name="Reyes-Chin-Wo S."/>
            <person name="Acquadro A."/>
            <person name="Froenicke L."/>
            <person name="Portis E."/>
            <person name="Beitel C."/>
            <person name="Tirone M."/>
            <person name="Mauro R."/>
            <person name="Lo Monaco A."/>
            <person name="Mauromicale G."/>
            <person name="Faccioli P."/>
            <person name="Cattivelli L."/>
            <person name="Rieseberg L."/>
            <person name="Michelmore R."/>
            <person name="Lanteri S."/>
        </authorList>
    </citation>
    <scope>NUCLEOTIDE SEQUENCE [LARGE SCALE GENOMIC DNA]</scope>
    <source>
        <strain evidence="4">2C</strain>
    </source>
</reference>
<gene>
    <name evidence="4" type="ORF">Ccrd_026478</name>
</gene>
<dbReference type="EMBL" id="LEKV01005371">
    <property type="protein sequence ID" value="KVH88561.1"/>
    <property type="molecule type" value="Genomic_DNA"/>
</dbReference>
<feature type="transmembrane region" description="Helical" evidence="2">
    <location>
        <begin position="117"/>
        <end position="138"/>
    </location>
</feature>
<dbReference type="AlphaFoldDB" id="A0A103XD56"/>
<dbReference type="Gramene" id="KVH88561">
    <property type="protein sequence ID" value="KVH88561"/>
    <property type="gene ID" value="Ccrd_026478"/>
</dbReference>
<dbReference type="SMART" id="SM00768">
    <property type="entry name" value="X8"/>
    <property type="match status" value="1"/>
</dbReference>
<evidence type="ECO:0000313" key="4">
    <source>
        <dbReference type="EMBL" id="KVH88561.1"/>
    </source>
</evidence>
<evidence type="ECO:0000259" key="3">
    <source>
        <dbReference type="SMART" id="SM00768"/>
    </source>
</evidence>
<dbReference type="GO" id="GO:0009506">
    <property type="term" value="C:plasmodesma"/>
    <property type="evidence" value="ECO:0007669"/>
    <property type="project" value="UniProtKB-ARBA"/>
</dbReference>
<evidence type="ECO:0000256" key="1">
    <source>
        <dbReference type="ARBA" id="ARBA00022729"/>
    </source>
</evidence>
<organism evidence="4 5">
    <name type="scientific">Cynara cardunculus var. scolymus</name>
    <name type="common">Globe artichoke</name>
    <name type="synonym">Cynara scolymus</name>
    <dbReference type="NCBI Taxonomy" id="59895"/>
    <lineage>
        <taxon>Eukaryota</taxon>
        <taxon>Viridiplantae</taxon>
        <taxon>Streptophyta</taxon>
        <taxon>Embryophyta</taxon>
        <taxon>Tracheophyta</taxon>
        <taxon>Spermatophyta</taxon>
        <taxon>Magnoliopsida</taxon>
        <taxon>eudicotyledons</taxon>
        <taxon>Gunneridae</taxon>
        <taxon>Pentapetalae</taxon>
        <taxon>asterids</taxon>
        <taxon>campanulids</taxon>
        <taxon>Asterales</taxon>
        <taxon>Asteraceae</taxon>
        <taxon>Carduoideae</taxon>
        <taxon>Cardueae</taxon>
        <taxon>Carduinae</taxon>
        <taxon>Cynara</taxon>
    </lineage>
</organism>
<name>A0A103XD56_CYNCS</name>
<keyword evidence="5" id="KW-1185">Reference proteome</keyword>
<evidence type="ECO:0000313" key="5">
    <source>
        <dbReference type="Proteomes" id="UP000243975"/>
    </source>
</evidence>
<sequence>MVHGEKRPRRGRVADGINYAYGARADCLPIQESGPCFCPNIIQAHASYAFNSYYMRTSMVTGSCVFSGTATIAKTDPSYRSCVYPASPRSGGSSPRSVAPWKEKPQFFSIPTTDLEAGGASLSLSLFLNFVAIIVLFVEEIKLRTHMPNFGTASTSNHILINTPP</sequence>
<keyword evidence="2" id="KW-0812">Transmembrane</keyword>
<proteinExistence type="predicted"/>
<evidence type="ECO:0000256" key="2">
    <source>
        <dbReference type="SAM" id="Phobius"/>
    </source>
</evidence>
<dbReference type="PANTHER" id="PTHR31044:SF47">
    <property type="entry name" value="CARBOHYDRATE-BINDING X8 DOMAIN SUPERFAMILY PROTEIN"/>
    <property type="match status" value="1"/>
</dbReference>
<protein>
    <submittedName>
        <fullName evidence="4">X8-like protein</fullName>
    </submittedName>
</protein>